<keyword evidence="4" id="KW-0862">Zinc</keyword>
<feature type="domain" description="C2H2-type" evidence="7">
    <location>
        <begin position="226"/>
        <end position="255"/>
    </location>
</feature>
<dbReference type="GO" id="GO:0000981">
    <property type="term" value="F:DNA-binding transcription factor activity, RNA polymerase II-specific"/>
    <property type="evidence" value="ECO:0007669"/>
    <property type="project" value="TreeGrafter"/>
</dbReference>
<evidence type="ECO:0000256" key="3">
    <source>
        <dbReference type="ARBA" id="ARBA00022771"/>
    </source>
</evidence>
<dbReference type="AlphaFoldDB" id="A0AAV8XK62"/>
<name>A0AAV8XK62_9CUCU</name>
<dbReference type="GO" id="GO:0008270">
    <property type="term" value="F:zinc ion binding"/>
    <property type="evidence" value="ECO:0007669"/>
    <property type="project" value="UniProtKB-KW"/>
</dbReference>
<dbReference type="FunFam" id="3.30.160.60:FF:000163">
    <property type="entry name" value="transcriptional repressor protein YY1"/>
    <property type="match status" value="1"/>
</dbReference>
<dbReference type="GO" id="GO:0031519">
    <property type="term" value="C:PcG protein complex"/>
    <property type="evidence" value="ECO:0007669"/>
    <property type="project" value="TreeGrafter"/>
</dbReference>
<dbReference type="Proteomes" id="UP001162162">
    <property type="component" value="Unassembled WGS sequence"/>
</dbReference>
<evidence type="ECO:0000256" key="2">
    <source>
        <dbReference type="ARBA" id="ARBA00022737"/>
    </source>
</evidence>
<dbReference type="InterPro" id="IPR013087">
    <property type="entry name" value="Znf_C2H2_type"/>
</dbReference>
<dbReference type="PANTHER" id="PTHR14003">
    <property type="entry name" value="TRANSCRIPTIONAL REPRESSOR PROTEIN YY"/>
    <property type="match status" value="1"/>
</dbReference>
<dbReference type="PROSITE" id="PS50157">
    <property type="entry name" value="ZINC_FINGER_C2H2_2"/>
    <property type="match status" value="1"/>
</dbReference>
<dbReference type="GO" id="GO:0005667">
    <property type="term" value="C:transcription regulator complex"/>
    <property type="evidence" value="ECO:0007669"/>
    <property type="project" value="TreeGrafter"/>
</dbReference>
<evidence type="ECO:0000256" key="6">
    <source>
        <dbReference type="SAM" id="MobiDB-lite"/>
    </source>
</evidence>
<accession>A0AAV8XK62</accession>
<dbReference type="Gene3D" id="3.30.160.60">
    <property type="entry name" value="Classic Zinc Finger"/>
    <property type="match status" value="1"/>
</dbReference>
<organism evidence="8 9">
    <name type="scientific">Aromia moschata</name>
    <dbReference type="NCBI Taxonomy" id="1265417"/>
    <lineage>
        <taxon>Eukaryota</taxon>
        <taxon>Metazoa</taxon>
        <taxon>Ecdysozoa</taxon>
        <taxon>Arthropoda</taxon>
        <taxon>Hexapoda</taxon>
        <taxon>Insecta</taxon>
        <taxon>Pterygota</taxon>
        <taxon>Neoptera</taxon>
        <taxon>Endopterygota</taxon>
        <taxon>Coleoptera</taxon>
        <taxon>Polyphaga</taxon>
        <taxon>Cucujiformia</taxon>
        <taxon>Chrysomeloidea</taxon>
        <taxon>Cerambycidae</taxon>
        <taxon>Cerambycinae</taxon>
        <taxon>Callichromatini</taxon>
        <taxon>Aromia</taxon>
    </lineage>
</organism>
<dbReference type="SMART" id="SM00355">
    <property type="entry name" value="ZnF_C2H2"/>
    <property type="match status" value="1"/>
</dbReference>
<evidence type="ECO:0000259" key="7">
    <source>
        <dbReference type="PROSITE" id="PS50157"/>
    </source>
</evidence>
<gene>
    <name evidence="8" type="ORF">NQ318_005708</name>
</gene>
<reference evidence="8" key="1">
    <citation type="journal article" date="2023" name="Insect Mol. Biol.">
        <title>Genome sequencing provides insights into the evolution of gene families encoding plant cell wall-degrading enzymes in longhorned beetles.</title>
        <authorList>
            <person name="Shin N.R."/>
            <person name="Okamura Y."/>
            <person name="Kirsch R."/>
            <person name="Pauchet Y."/>
        </authorList>
    </citation>
    <scope>NUCLEOTIDE SEQUENCE</scope>
    <source>
        <strain evidence="8">AMC_N1</strain>
    </source>
</reference>
<dbReference type="SUPFAM" id="SSF57667">
    <property type="entry name" value="beta-beta-alpha zinc fingers"/>
    <property type="match status" value="1"/>
</dbReference>
<dbReference type="InterPro" id="IPR036236">
    <property type="entry name" value="Znf_C2H2_sf"/>
</dbReference>
<dbReference type="GO" id="GO:0000785">
    <property type="term" value="C:chromatin"/>
    <property type="evidence" value="ECO:0007669"/>
    <property type="project" value="TreeGrafter"/>
</dbReference>
<feature type="region of interest" description="Disordered" evidence="6">
    <location>
        <begin position="197"/>
        <end position="221"/>
    </location>
</feature>
<dbReference type="GO" id="GO:0000978">
    <property type="term" value="F:RNA polymerase II cis-regulatory region sequence-specific DNA binding"/>
    <property type="evidence" value="ECO:0007669"/>
    <property type="project" value="TreeGrafter"/>
</dbReference>
<evidence type="ECO:0000313" key="8">
    <source>
        <dbReference type="EMBL" id="KAJ8939347.1"/>
    </source>
</evidence>
<dbReference type="PANTHER" id="PTHR14003:SF19">
    <property type="entry name" value="YY2 TRANSCRIPTION FACTOR"/>
    <property type="match status" value="1"/>
</dbReference>
<proteinExistence type="predicted"/>
<evidence type="ECO:0000313" key="9">
    <source>
        <dbReference type="Proteomes" id="UP001162162"/>
    </source>
</evidence>
<evidence type="ECO:0000256" key="5">
    <source>
        <dbReference type="PROSITE-ProRule" id="PRU00042"/>
    </source>
</evidence>
<evidence type="ECO:0000256" key="4">
    <source>
        <dbReference type="ARBA" id="ARBA00022833"/>
    </source>
</evidence>
<sequence length="288" mass="32341">MADHQNIMCEVEIQPDIQECVEIESIPVDMSDTCETIVECGEPMMSMQSLESRDIILEAQEEIIDDSGDPLNLYDVPVPDSSDLYVESSPGPSKRKKSVKNRGILARRENEILLSDMHVETKPRKWEQKQVQIKTMEGEFSVTMWASGASDDEGSNPEPDPDYTEYMTGKKIPADGIPGLDLSDPKQLAEFARPGLKSPRVRRPNQDNADRTIGPTSRIHTGDRPYVCPFDGCNKKFAQSTNLKSHILTHAKAKSRNNMQRATNSIQMIQPPFVQVEVADPEYIVYTD</sequence>
<keyword evidence="2" id="KW-0677">Repeat</keyword>
<keyword evidence="1" id="KW-0479">Metal-binding</keyword>
<comment type="caution">
    <text evidence="8">The sequence shown here is derived from an EMBL/GenBank/DDBJ whole genome shotgun (WGS) entry which is preliminary data.</text>
</comment>
<keyword evidence="3 5" id="KW-0863">Zinc-finger</keyword>
<dbReference type="EMBL" id="JAPWTK010000494">
    <property type="protein sequence ID" value="KAJ8939347.1"/>
    <property type="molecule type" value="Genomic_DNA"/>
</dbReference>
<protein>
    <recommendedName>
        <fullName evidence="7">C2H2-type domain-containing protein</fullName>
    </recommendedName>
</protein>
<evidence type="ECO:0000256" key="1">
    <source>
        <dbReference type="ARBA" id="ARBA00022723"/>
    </source>
</evidence>
<feature type="region of interest" description="Disordered" evidence="6">
    <location>
        <begin position="82"/>
        <end position="101"/>
    </location>
</feature>
<dbReference type="PROSITE" id="PS00028">
    <property type="entry name" value="ZINC_FINGER_C2H2_1"/>
    <property type="match status" value="1"/>
</dbReference>
<keyword evidence="9" id="KW-1185">Reference proteome</keyword>